<dbReference type="InterPro" id="IPR029058">
    <property type="entry name" value="AB_hydrolase_fold"/>
</dbReference>
<dbReference type="GO" id="GO:0046464">
    <property type="term" value="P:acylglycerol catabolic process"/>
    <property type="evidence" value="ECO:0007669"/>
    <property type="project" value="TreeGrafter"/>
</dbReference>
<organism evidence="9 10">
    <name type="scientific">Lingula anatina</name>
    <name type="common">Brachiopod</name>
    <name type="synonym">Lingula unguis</name>
    <dbReference type="NCBI Taxonomy" id="7574"/>
    <lineage>
        <taxon>Eukaryota</taxon>
        <taxon>Metazoa</taxon>
        <taxon>Spiralia</taxon>
        <taxon>Lophotrochozoa</taxon>
        <taxon>Brachiopoda</taxon>
        <taxon>Linguliformea</taxon>
        <taxon>Lingulata</taxon>
        <taxon>Lingulida</taxon>
        <taxon>Linguloidea</taxon>
        <taxon>Lingulidae</taxon>
        <taxon>Lingula</taxon>
    </lineage>
</organism>
<dbReference type="GeneID" id="106152338"/>
<dbReference type="SUPFAM" id="SSF53474">
    <property type="entry name" value="alpha/beta-Hydrolases"/>
    <property type="match status" value="1"/>
</dbReference>
<evidence type="ECO:0000256" key="2">
    <source>
        <dbReference type="ARBA" id="ARBA00022692"/>
    </source>
</evidence>
<proteinExistence type="predicted"/>
<gene>
    <name evidence="10" type="primary">LOC106152338</name>
</gene>
<feature type="transmembrane region" description="Helical" evidence="7">
    <location>
        <begin position="34"/>
        <end position="58"/>
    </location>
</feature>
<feature type="domain" description="AB hydrolase-1" evidence="8">
    <location>
        <begin position="100"/>
        <end position="191"/>
    </location>
</feature>
<evidence type="ECO:0000256" key="5">
    <source>
        <dbReference type="ARBA" id="ARBA00022989"/>
    </source>
</evidence>
<dbReference type="GO" id="GO:0005789">
    <property type="term" value="C:endoplasmic reticulum membrane"/>
    <property type="evidence" value="ECO:0007669"/>
    <property type="project" value="UniProtKB-SubCell"/>
</dbReference>
<keyword evidence="4" id="KW-0256">Endoplasmic reticulum</keyword>
<evidence type="ECO:0000313" key="9">
    <source>
        <dbReference type="Proteomes" id="UP000085678"/>
    </source>
</evidence>
<evidence type="ECO:0000256" key="4">
    <source>
        <dbReference type="ARBA" id="ARBA00022824"/>
    </source>
</evidence>
<dbReference type="PANTHER" id="PTHR43798">
    <property type="entry name" value="MONOACYLGLYCEROL LIPASE"/>
    <property type="match status" value="1"/>
</dbReference>
<evidence type="ECO:0000256" key="1">
    <source>
        <dbReference type="ARBA" id="ARBA00004477"/>
    </source>
</evidence>
<evidence type="ECO:0000313" key="10">
    <source>
        <dbReference type="RefSeq" id="XP_013381333.1"/>
    </source>
</evidence>
<dbReference type="KEGG" id="lak:106152338"/>
<name>A0A1S3H5Q4_LINAN</name>
<sequence>MSDLGLRGTQVHCRLHIIFSARGQKVSKTTKRKCAFMSFLTTLGVGVVVVAVLLGIYVNFPPPQLSPQLQQWKDRGEYHSFKGHQIFYIDERGDAKSKEVLLMMHGYPTMSYDFSKMWKDLKGEFGRLIVLDFLGFGFSDKPAGHNYSVMEQADIAEHLMGHLGIDTVHILAHDLGDTYAQEVLSRYEDRLRDGQDGGLEIESVCLMNGGMFPETNHPTPNMKLMLKPYLKYPIGMFSNRFMFKRGLSSVFGPNTQPTPEDLSDFWAATRYNEGNFALPRLIDYILERAANKDRWTGALQNTRLPIHVIYGPADPINPPPFIDFYKKTVPRGSITVLGKDISHYPLWEDPQGVFAAYKQFIDKVRDEM</sequence>
<keyword evidence="5 7" id="KW-1133">Transmembrane helix</keyword>
<evidence type="ECO:0000256" key="7">
    <source>
        <dbReference type="SAM" id="Phobius"/>
    </source>
</evidence>
<evidence type="ECO:0000256" key="6">
    <source>
        <dbReference type="ARBA" id="ARBA00023136"/>
    </source>
</evidence>
<dbReference type="AlphaFoldDB" id="A0A1S3H5Q4"/>
<reference evidence="10" key="1">
    <citation type="submission" date="2025-08" db="UniProtKB">
        <authorList>
            <consortium name="RefSeq"/>
        </authorList>
    </citation>
    <scope>IDENTIFICATION</scope>
    <source>
        <tissue evidence="10">Gonads</tissue>
    </source>
</reference>
<dbReference type="PANTHER" id="PTHR43798:SF33">
    <property type="entry name" value="HYDROLASE, PUTATIVE (AFU_ORTHOLOGUE AFUA_2G14860)-RELATED"/>
    <property type="match status" value="1"/>
</dbReference>
<keyword evidence="9" id="KW-1185">Reference proteome</keyword>
<dbReference type="Gene3D" id="3.40.50.1820">
    <property type="entry name" value="alpha/beta hydrolase"/>
    <property type="match status" value="1"/>
</dbReference>
<keyword evidence="6 7" id="KW-0472">Membrane</keyword>
<dbReference type="RefSeq" id="XP_013381333.1">
    <property type="nucleotide sequence ID" value="XM_013525879.1"/>
</dbReference>
<dbReference type="STRING" id="7574.A0A1S3H5Q4"/>
<keyword evidence="3" id="KW-0378">Hydrolase</keyword>
<protein>
    <submittedName>
        <fullName evidence="10">Mesoderm-specific transcript protein</fullName>
    </submittedName>
</protein>
<dbReference type="InterPro" id="IPR050266">
    <property type="entry name" value="AB_hydrolase_sf"/>
</dbReference>
<dbReference type="Proteomes" id="UP000085678">
    <property type="component" value="Unplaced"/>
</dbReference>
<dbReference type="FunFam" id="3.40.50.1820:FF:000041">
    <property type="entry name" value="Mesoderm-specific transcript homolog protein"/>
    <property type="match status" value="1"/>
</dbReference>
<comment type="subcellular location">
    <subcellularLocation>
        <location evidence="1">Endoplasmic reticulum membrane</location>
        <topology evidence="1">Multi-pass membrane protein</topology>
    </subcellularLocation>
</comment>
<dbReference type="GO" id="GO:0047372">
    <property type="term" value="F:monoacylglycerol lipase activity"/>
    <property type="evidence" value="ECO:0007669"/>
    <property type="project" value="TreeGrafter"/>
</dbReference>
<accession>A0A1S3H5Q4</accession>
<dbReference type="Pfam" id="PF00561">
    <property type="entry name" value="Abhydrolase_1"/>
    <property type="match status" value="1"/>
</dbReference>
<dbReference type="InterPro" id="IPR000073">
    <property type="entry name" value="AB_hydrolase_1"/>
</dbReference>
<dbReference type="InParanoid" id="A0A1S3H5Q4"/>
<evidence type="ECO:0000256" key="3">
    <source>
        <dbReference type="ARBA" id="ARBA00022801"/>
    </source>
</evidence>
<keyword evidence="2 7" id="KW-0812">Transmembrane</keyword>
<dbReference type="OrthoDB" id="7130006at2759"/>
<evidence type="ECO:0000259" key="8">
    <source>
        <dbReference type="Pfam" id="PF00561"/>
    </source>
</evidence>